<evidence type="ECO:0000313" key="9">
    <source>
        <dbReference type="Proteomes" id="UP000074825"/>
    </source>
</evidence>
<sequence length="105" mass="11441">MELVLPNNYVALEQEEMMYLDGGDWNTFKNNIKGLAASSAGFRDAARQVGLWGAIWSARVYSYSYVVSVLAPILGSVTAANFVLGAIGVATVGAVSYALWNYKYY</sequence>
<keyword evidence="1" id="KW-0812">Transmembrane</keyword>
<evidence type="ECO:0000313" key="11">
    <source>
        <dbReference type="Proteomes" id="UP000516797"/>
    </source>
</evidence>
<dbReference type="EMBL" id="FILR01000008">
    <property type="protein sequence ID" value="CYX46976.1"/>
    <property type="molecule type" value="Genomic_DNA"/>
</dbReference>
<feature type="transmembrane region" description="Helical" evidence="1">
    <location>
        <begin position="79"/>
        <end position="100"/>
    </location>
</feature>
<dbReference type="EMBL" id="FIIF01000006">
    <property type="protein sequence ID" value="CYV67669.1"/>
    <property type="molecule type" value="Genomic_DNA"/>
</dbReference>
<dbReference type="AlphaFoldDB" id="A0A0M9FKW5"/>
<evidence type="ECO:0000313" key="3">
    <source>
        <dbReference type="EMBL" id="CYV67669.1"/>
    </source>
</evidence>
<dbReference type="PATRIC" id="fig|1307.470.peg.631"/>
<feature type="transmembrane region" description="Helical" evidence="1">
    <location>
        <begin position="49"/>
        <end position="73"/>
    </location>
</feature>
<evidence type="ECO:0000313" key="2">
    <source>
        <dbReference type="EMBL" id="CYU44162.1"/>
    </source>
</evidence>
<evidence type="ECO:0000313" key="8">
    <source>
        <dbReference type="Proteomes" id="UP000072618"/>
    </source>
</evidence>
<evidence type="ECO:0000313" key="6">
    <source>
        <dbReference type="EMBL" id="QOE27642.1"/>
    </source>
</evidence>
<dbReference type="EMBL" id="FILX01000002">
    <property type="protein sequence ID" value="CYX33956.1"/>
    <property type="molecule type" value="Genomic_DNA"/>
</dbReference>
<reference evidence="6 11" key="2">
    <citation type="submission" date="2020-07" db="EMBL/GenBank/DDBJ databases">
        <title>Complete genome sequences of Streptococcus suis pig pathogenic strain 10, 13-00283-02 and 16085/3b.</title>
        <authorList>
            <person name="Bunk B."/>
            <person name="Jakobczak B."/>
            <person name="Florian V."/>
            <person name="Dittmar D."/>
            <person name="Maeder U."/>
            <person name="Jarek M."/>
            <person name="Baums C.G."/>
            <person name="Haeussler S."/>
            <person name="Voelker U."/>
            <person name="Michalik S."/>
        </authorList>
    </citation>
    <scope>NUCLEOTIDE SEQUENCE [LARGE SCALE GENOMIC DNA]</scope>
    <source>
        <strain evidence="6 11">13-00283-02</strain>
    </source>
</reference>
<dbReference type="Proteomes" id="UP000072618">
    <property type="component" value="Unassembled WGS sequence"/>
</dbReference>
<dbReference type="EMBL" id="CP058741">
    <property type="protein sequence ID" value="QOE27642.1"/>
    <property type="molecule type" value="Genomic_DNA"/>
</dbReference>
<reference evidence="7 8" key="1">
    <citation type="submission" date="2016-02" db="EMBL/GenBank/DDBJ databases">
        <authorList>
            <consortium name="Pathogen Informatics"/>
        </authorList>
    </citation>
    <scope>NUCLEOTIDE SEQUENCE [LARGE SCALE GENOMIC DNA]</scope>
    <source>
        <strain evidence="2 8">LSS32</strain>
        <strain evidence="3 9">LSS82</strain>
        <strain evidence="5 7">SS985</strain>
        <strain evidence="4 10">SS993</strain>
    </source>
</reference>
<evidence type="ECO:0000313" key="4">
    <source>
        <dbReference type="EMBL" id="CYX33956.1"/>
    </source>
</evidence>
<dbReference type="Proteomes" id="UP000074903">
    <property type="component" value="Unassembled WGS sequence"/>
</dbReference>
<dbReference type="OrthoDB" id="9780162at2"/>
<dbReference type="Proteomes" id="UP000074825">
    <property type="component" value="Unassembled WGS sequence"/>
</dbReference>
<dbReference type="EMBL" id="FIGJ01000005">
    <property type="protein sequence ID" value="CYU44162.1"/>
    <property type="molecule type" value="Genomic_DNA"/>
</dbReference>
<gene>
    <name evidence="2" type="ORF">ERS132394_00542</name>
    <name evidence="3" type="ORF">ERS132444_01004</name>
    <name evidence="5" type="ORF">ERS132525_00971</name>
    <name evidence="4" type="ORF">ERS132531_00148</name>
    <name evidence="6" type="ORF">SSU1300283_00312</name>
</gene>
<keyword evidence="1" id="KW-1133">Transmembrane helix</keyword>
<accession>A0A0M9FKW5</accession>
<evidence type="ECO:0000313" key="7">
    <source>
        <dbReference type="Proteomes" id="UP000071601"/>
    </source>
</evidence>
<protein>
    <submittedName>
        <fullName evidence="3">Uncharacterized protein</fullName>
    </submittedName>
</protein>
<proteinExistence type="predicted"/>
<evidence type="ECO:0000256" key="1">
    <source>
        <dbReference type="SAM" id="Phobius"/>
    </source>
</evidence>
<keyword evidence="1" id="KW-0472">Membrane</keyword>
<dbReference type="Proteomes" id="UP000516797">
    <property type="component" value="Chromosome"/>
</dbReference>
<evidence type="ECO:0000313" key="5">
    <source>
        <dbReference type="EMBL" id="CYX46976.1"/>
    </source>
</evidence>
<evidence type="ECO:0000313" key="10">
    <source>
        <dbReference type="Proteomes" id="UP000074903"/>
    </source>
</evidence>
<name>A0A0M9FKW5_STRSU</name>
<organism evidence="3 9">
    <name type="scientific">Streptococcus suis</name>
    <dbReference type="NCBI Taxonomy" id="1307"/>
    <lineage>
        <taxon>Bacteria</taxon>
        <taxon>Bacillati</taxon>
        <taxon>Bacillota</taxon>
        <taxon>Bacilli</taxon>
        <taxon>Lactobacillales</taxon>
        <taxon>Streptococcaceae</taxon>
        <taxon>Streptococcus</taxon>
    </lineage>
</organism>
<dbReference type="Proteomes" id="UP000071601">
    <property type="component" value="Unassembled WGS sequence"/>
</dbReference>
<dbReference type="RefSeq" id="WP_002938408.1">
    <property type="nucleotide sequence ID" value="NZ_BCBZ01000021.1"/>
</dbReference>